<dbReference type="GO" id="GO:0015658">
    <property type="term" value="F:branched-chain amino acid transmembrane transporter activity"/>
    <property type="evidence" value="ECO:0007669"/>
    <property type="project" value="InterPro"/>
</dbReference>
<keyword evidence="3 6" id="KW-0812">Transmembrane</keyword>
<evidence type="ECO:0000256" key="4">
    <source>
        <dbReference type="ARBA" id="ARBA00022989"/>
    </source>
</evidence>
<protein>
    <submittedName>
        <fullName evidence="7">Branched-chain amino acid ABC transporter permease</fullName>
    </submittedName>
</protein>
<evidence type="ECO:0000313" key="7">
    <source>
        <dbReference type="EMBL" id="MBI3015487.1"/>
    </source>
</evidence>
<dbReference type="AlphaFoldDB" id="A0A932M155"/>
<comment type="subcellular location">
    <subcellularLocation>
        <location evidence="1">Cell membrane</location>
        <topology evidence="1">Multi-pass membrane protein</topology>
    </subcellularLocation>
</comment>
<dbReference type="CDD" id="cd06581">
    <property type="entry name" value="TM_PBP1_LivM_like"/>
    <property type="match status" value="1"/>
</dbReference>
<proteinExistence type="predicted"/>
<evidence type="ECO:0000256" key="2">
    <source>
        <dbReference type="ARBA" id="ARBA00022475"/>
    </source>
</evidence>
<dbReference type="Proteomes" id="UP000741360">
    <property type="component" value="Unassembled WGS sequence"/>
</dbReference>
<dbReference type="PANTHER" id="PTHR30482">
    <property type="entry name" value="HIGH-AFFINITY BRANCHED-CHAIN AMINO ACID TRANSPORT SYSTEM PERMEASE"/>
    <property type="match status" value="1"/>
</dbReference>
<dbReference type="EMBL" id="JACPSX010000202">
    <property type="protein sequence ID" value="MBI3015487.1"/>
    <property type="molecule type" value="Genomic_DNA"/>
</dbReference>
<feature type="transmembrane region" description="Helical" evidence="6">
    <location>
        <begin position="121"/>
        <end position="149"/>
    </location>
</feature>
<organism evidence="7 8">
    <name type="scientific">Tectimicrobiota bacterium</name>
    <dbReference type="NCBI Taxonomy" id="2528274"/>
    <lineage>
        <taxon>Bacteria</taxon>
        <taxon>Pseudomonadati</taxon>
        <taxon>Nitrospinota/Tectimicrobiota group</taxon>
        <taxon>Candidatus Tectimicrobiota</taxon>
    </lineage>
</organism>
<feature type="transmembrane region" description="Helical" evidence="6">
    <location>
        <begin position="241"/>
        <end position="261"/>
    </location>
</feature>
<dbReference type="PANTHER" id="PTHR30482:SF10">
    <property type="entry name" value="HIGH-AFFINITY BRANCHED-CHAIN AMINO ACID TRANSPORT PROTEIN BRAE"/>
    <property type="match status" value="1"/>
</dbReference>
<reference evidence="7" key="1">
    <citation type="submission" date="2020-07" db="EMBL/GenBank/DDBJ databases">
        <title>Huge and variable diversity of episymbiotic CPR bacteria and DPANN archaea in groundwater ecosystems.</title>
        <authorList>
            <person name="He C.Y."/>
            <person name="Keren R."/>
            <person name="Whittaker M."/>
            <person name="Farag I.F."/>
            <person name="Doudna J."/>
            <person name="Cate J.H.D."/>
            <person name="Banfield J.F."/>
        </authorList>
    </citation>
    <scope>NUCLEOTIDE SEQUENCE</scope>
    <source>
        <strain evidence="7">NC_groundwater_717_Ag_S-0.2um_59_8</strain>
    </source>
</reference>
<name>A0A932M155_UNCTE</name>
<evidence type="ECO:0000256" key="3">
    <source>
        <dbReference type="ARBA" id="ARBA00022692"/>
    </source>
</evidence>
<keyword evidence="4 6" id="KW-1133">Transmembrane helix</keyword>
<keyword evidence="2" id="KW-1003">Cell membrane</keyword>
<evidence type="ECO:0000313" key="8">
    <source>
        <dbReference type="Proteomes" id="UP000741360"/>
    </source>
</evidence>
<evidence type="ECO:0000256" key="6">
    <source>
        <dbReference type="SAM" id="Phobius"/>
    </source>
</evidence>
<keyword evidence="5 6" id="KW-0472">Membrane</keyword>
<feature type="transmembrane region" description="Helical" evidence="6">
    <location>
        <begin position="170"/>
        <end position="188"/>
    </location>
</feature>
<comment type="caution">
    <text evidence="7">The sequence shown here is derived from an EMBL/GenBank/DDBJ whole genome shotgun (WGS) entry which is preliminary data.</text>
</comment>
<evidence type="ECO:0000256" key="5">
    <source>
        <dbReference type="ARBA" id="ARBA00023136"/>
    </source>
</evidence>
<sequence length="284" mass="29904">MAIFFFVWVILGSSWNLLGGYGGQVSFGHAAFFGVGAYTSSLLFVKAGISPWIGMVLGGVAGALLSIPIGWICFRLRGPFFALSVLALSEALRLVALNWRSLTEGAVGILLPPVFLSKVPFYYIGLGIVLITLWVISVATSSKLGFYLVAVREDQDAAEALGINTTGTKIKALIISAFFTGMAGSFYANYMGYIDPPIVFSIVDVSIAMILVAVLGGVGTLGGPVVGAFIVVIASEIMRSVFAAANLLIYGILIILVILFLPEGIVGSLQKRLRPSRGAATGRA</sequence>
<accession>A0A932M155</accession>
<gene>
    <name evidence="7" type="ORF">HYY65_10590</name>
</gene>
<dbReference type="InterPro" id="IPR043428">
    <property type="entry name" value="LivM-like"/>
</dbReference>
<feature type="transmembrane region" description="Helical" evidence="6">
    <location>
        <begin position="208"/>
        <end position="234"/>
    </location>
</feature>
<feature type="transmembrane region" description="Helical" evidence="6">
    <location>
        <begin position="49"/>
        <end position="73"/>
    </location>
</feature>
<dbReference type="InterPro" id="IPR001851">
    <property type="entry name" value="ABC_transp_permease"/>
</dbReference>
<dbReference type="Pfam" id="PF02653">
    <property type="entry name" value="BPD_transp_2"/>
    <property type="match status" value="1"/>
</dbReference>
<dbReference type="GO" id="GO:0005886">
    <property type="term" value="C:plasma membrane"/>
    <property type="evidence" value="ECO:0007669"/>
    <property type="project" value="UniProtKB-SubCell"/>
</dbReference>
<evidence type="ECO:0000256" key="1">
    <source>
        <dbReference type="ARBA" id="ARBA00004651"/>
    </source>
</evidence>